<organism evidence="1 2">
    <name type="scientific">Paenibacillus marchantiophytorum</name>
    <dbReference type="NCBI Taxonomy" id="1619310"/>
    <lineage>
        <taxon>Bacteria</taxon>
        <taxon>Bacillati</taxon>
        <taxon>Bacillota</taxon>
        <taxon>Bacilli</taxon>
        <taxon>Bacillales</taxon>
        <taxon>Paenibacillaceae</taxon>
        <taxon>Paenibacillus</taxon>
    </lineage>
</organism>
<dbReference type="Gene3D" id="3.30.360.40">
    <property type="entry name" value="YwmB-like"/>
    <property type="match status" value="1"/>
</dbReference>
<evidence type="ECO:0000313" key="2">
    <source>
        <dbReference type="Proteomes" id="UP000615455"/>
    </source>
</evidence>
<protein>
    <recommendedName>
        <fullName evidence="3">TATA-box binding protein</fullName>
    </recommendedName>
</protein>
<dbReference type="SUPFAM" id="SSF143842">
    <property type="entry name" value="YwmB-like"/>
    <property type="match status" value="1"/>
</dbReference>
<gene>
    <name evidence="1" type="ORF">GCM10008018_48290</name>
</gene>
<keyword evidence="2" id="KW-1185">Reference proteome</keyword>
<name>A0ABQ1F265_9BACL</name>
<proteinExistence type="predicted"/>
<dbReference type="InterPro" id="IPR014794">
    <property type="entry name" value="DUF1779"/>
</dbReference>
<comment type="caution">
    <text evidence="1">The sequence shown here is derived from an EMBL/GenBank/DDBJ whole genome shotgun (WGS) entry which is preliminary data.</text>
</comment>
<evidence type="ECO:0000313" key="1">
    <source>
        <dbReference type="EMBL" id="GFZ96287.1"/>
    </source>
</evidence>
<accession>A0ABQ1F265</accession>
<evidence type="ECO:0008006" key="3">
    <source>
        <dbReference type="Google" id="ProtNLM"/>
    </source>
</evidence>
<dbReference type="Proteomes" id="UP000615455">
    <property type="component" value="Unassembled WGS sequence"/>
</dbReference>
<dbReference type="Pfam" id="PF08680">
    <property type="entry name" value="DUF1779"/>
    <property type="match status" value="1"/>
</dbReference>
<dbReference type="EMBL" id="BMHE01000031">
    <property type="protein sequence ID" value="GFZ96287.1"/>
    <property type="molecule type" value="Genomic_DNA"/>
</dbReference>
<dbReference type="InterPro" id="IPR036209">
    <property type="entry name" value="YwmB-like_sf"/>
</dbReference>
<reference evidence="2" key="1">
    <citation type="journal article" date="2019" name="Int. J. Syst. Evol. Microbiol.">
        <title>The Global Catalogue of Microorganisms (GCM) 10K type strain sequencing project: providing services to taxonomists for standard genome sequencing and annotation.</title>
        <authorList>
            <consortium name="The Broad Institute Genomics Platform"/>
            <consortium name="The Broad Institute Genome Sequencing Center for Infectious Disease"/>
            <person name="Wu L."/>
            <person name="Ma J."/>
        </authorList>
    </citation>
    <scope>NUCLEOTIDE SEQUENCE [LARGE SCALE GENOMIC DNA]</scope>
    <source>
        <strain evidence="2">CGMCC 1.15043</strain>
    </source>
</reference>
<dbReference type="RefSeq" id="WP_189015875.1">
    <property type="nucleotide sequence ID" value="NZ_BMHE01000031.1"/>
</dbReference>
<sequence length="250" mass="27637">MQKIWLISFLCLSIAGLIFGWVRQADAHGEQETLQLLNTVRPYMTSENQITFKYTGYYGACGGLDQKMLEVGKELSQKLGLPQTAVLGESNDHPIYTAAKEVVSGAEATITVASPSGQAGCYTVLRLDASPQSEQSELIKWQDQADEQLKKLGIQGQWNVMVQGYAVEQDSAGLMDSDELVNRMVRAFKGNIVERYEDQNTVSMSLASEEFQTSIQSGNNKVNLQIALHQESTSGLWRLTVGTPIITMEY</sequence>